<reference evidence="3" key="1">
    <citation type="journal article" date="2019" name="Int. J. Syst. Evol. Microbiol.">
        <title>The Global Catalogue of Microorganisms (GCM) 10K type strain sequencing project: providing services to taxonomists for standard genome sequencing and annotation.</title>
        <authorList>
            <consortium name="The Broad Institute Genomics Platform"/>
            <consortium name="The Broad Institute Genome Sequencing Center for Infectious Disease"/>
            <person name="Wu L."/>
            <person name="Ma J."/>
        </authorList>
    </citation>
    <scope>NUCLEOTIDE SEQUENCE [LARGE SCALE GENOMIC DNA]</scope>
    <source>
        <strain evidence="3">JCM 3175</strain>
    </source>
</reference>
<dbReference type="InterPro" id="IPR010640">
    <property type="entry name" value="Low_temperature_requirement_A"/>
</dbReference>
<feature type="transmembrane region" description="Helical" evidence="1">
    <location>
        <begin position="360"/>
        <end position="377"/>
    </location>
</feature>
<evidence type="ECO:0000313" key="3">
    <source>
        <dbReference type="Proteomes" id="UP001500307"/>
    </source>
</evidence>
<keyword evidence="3" id="KW-1185">Reference proteome</keyword>
<accession>A0ABP8SUN4</accession>
<dbReference type="PANTHER" id="PTHR36840">
    <property type="entry name" value="BLL5714 PROTEIN"/>
    <property type="match status" value="1"/>
</dbReference>
<dbReference type="EMBL" id="BAABGU010000023">
    <property type="protein sequence ID" value="GAA4574377.1"/>
    <property type="molecule type" value="Genomic_DNA"/>
</dbReference>
<feature type="transmembrane region" description="Helical" evidence="1">
    <location>
        <begin position="82"/>
        <end position="102"/>
    </location>
</feature>
<evidence type="ECO:0000256" key="1">
    <source>
        <dbReference type="SAM" id="Phobius"/>
    </source>
</evidence>
<feature type="transmembrane region" description="Helical" evidence="1">
    <location>
        <begin position="108"/>
        <end position="128"/>
    </location>
</feature>
<proteinExistence type="predicted"/>
<keyword evidence="1" id="KW-0472">Membrane</keyword>
<keyword evidence="1" id="KW-0812">Transmembrane</keyword>
<sequence length="395" mass="41980">MTSRAAELVRGPWDPRRAAFLELFFDLVFVLALTQLSRGLIQHLSWSGAFQTLVLLMAFWWVWAHTAGFTDILDPQRPPIQLLVTAIMLGGLVMAAVAPEAFGRRGLVFAGAYVAIQLGRSVFALLVLRGHEARRLGARELVWFGVSALPWIAGALTQGSARAALWTLAVVVDSTALALRYPTPGLGRASPSEFAISGVHLAERYRQFFIIALGELILVTGLAFSGSGLGADRSTALVVSFATTVMLWRIYIYRAGELVGTAIGAARDPLRVGLPMIYSHVVMVAGIVVTAVGQELVIAHPLAHSRSAWTAVILGGPALFLTGRAIFEYATFARVSRDRPIGLLLLAAAAPVMLHLPPLLAATAATAVLAGIAIADASRARRHPSEPPSPPGGPA</sequence>
<feature type="transmembrane region" description="Helical" evidence="1">
    <location>
        <begin position="49"/>
        <end position="70"/>
    </location>
</feature>
<protein>
    <submittedName>
        <fullName evidence="2">Low temperature requirement protein A</fullName>
    </submittedName>
</protein>
<feature type="transmembrane region" description="Helical" evidence="1">
    <location>
        <begin position="140"/>
        <end position="157"/>
    </location>
</feature>
<dbReference type="Pfam" id="PF06772">
    <property type="entry name" value="LtrA"/>
    <property type="match status" value="1"/>
</dbReference>
<organism evidence="2 3">
    <name type="scientific">Micromonospora coerulea</name>
    <dbReference type="NCBI Taxonomy" id="47856"/>
    <lineage>
        <taxon>Bacteria</taxon>
        <taxon>Bacillati</taxon>
        <taxon>Actinomycetota</taxon>
        <taxon>Actinomycetes</taxon>
        <taxon>Micromonosporales</taxon>
        <taxon>Micromonosporaceae</taxon>
        <taxon>Micromonospora</taxon>
    </lineage>
</organism>
<comment type="caution">
    <text evidence="2">The sequence shown here is derived from an EMBL/GenBank/DDBJ whole genome shotgun (WGS) entry which is preliminary data.</text>
</comment>
<name>A0ABP8SUN4_9ACTN</name>
<feature type="transmembrane region" description="Helical" evidence="1">
    <location>
        <begin position="20"/>
        <end position="37"/>
    </location>
</feature>
<dbReference type="Proteomes" id="UP001500307">
    <property type="component" value="Unassembled WGS sequence"/>
</dbReference>
<gene>
    <name evidence="2" type="ORF">GCM10023176_41310</name>
</gene>
<feature type="transmembrane region" description="Helical" evidence="1">
    <location>
        <begin position="308"/>
        <end position="327"/>
    </location>
</feature>
<feature type="transmembrane region" description="Helical" evidence="1">
    <location>
        <begin position="208"/>
        <end position="229"/>
    </location>
</feature>
<evidence type="ECO:0000313" key="2">
    <source>
        <dbReference type="EMBL" id="GAA4574377.1"/>
    </source>
</evidence>
<feature type="transmembrane region" description="Helical" evidence="1">
    <location>
        <begin position="272"/>
        <end position="293"/>
    </location>
</feature>
<dbReference type="PANTHER" id="PTHR36840:SF1">
    <property type="entry name" value="BLL5714 PROTEIN"/>
    <property type="match status" value="1"/>
</dbReference>
<feature type="transmembrane region" description="Helical" evidence="1">
    <location>
        <begin position="235"/>
        <end position="252"/>
    </location>
</feature>
<keyword evidence="1" id="KW-1133">Transmembrane helix</keyword>